<dbReference type="InterPro" id="IPR000515">
    <property type="entry name" value="MetI-like"/>
</dbReference>
<comment type="similarity">
    <text evidence="7">Belongs to the binding-protein-dependent transport system permease family.</text>
</comment>
<feature type="transmembrane region" description="Helical" evidence="7">
    <location>
        <begin position="238"/>
        <end position="261"/>
    </location>
</feature>
<reference evidence="9 10" key="1">
    <citation type="journal article" date="2015" name="Genome Announc.">
        <title>Expanding the biotechnology potential of lactobacilli through comparative genomics of 213 strains and associated genera.</title>
        <authorList>
            <person name="Sun Z."/>
            <person name="Harris H.M."/>
            <person name="McCann A."/>
            <person name="Guo C."/>
            <person name="Argimon S."/>
            <person name="Zhang W."/>
            <person name="Yang X."/>
            <person name="Jeffery I.B."/>
            <person name="Cooney J.C."/>
            <person name="Kagawa T.F."/>
            <person name="Liu W."/>
            <person name="Song Y."/>
            <person name="Salvetti E."/>
            <person name="Wrobel A."/>
            <person name="Rasinkangas P."/>
            <person name="Parkhill J."/>
            <person name="Rea M.C."/>
            <person name="O'Sullivan O."/>
            <person name="Ritari J."/>
            <person name="Douillard F.P."/>
            <person name="Paul Ross R."/>
            <person name="Yang R."/>
            <person name="Briner A.E."/>
            <person name="Felis G.E."/>
            <person name="de Vos W.M."/>
            <person name="Barrangou R."/>
            <person name="Klaenhammer T.R."/>
            <person name="Caufield P.W."/>
            <person name="Cui Y."/>
            <person name="Zhang H."/>
            <person name="O'Toole P.W."/>
        </authorList>
    </citation>
    <scope>NUCLEOTIDE SEQUENCE [LARGE SCALE GENOMIC DNA]</scope>
    <source>
        <strain evidence="9 10">DSM 18390</strain>
    </source>
</reference>
<feature type="domain" description="ABC transmembrane type-1" evidence="8">
    <location>
        <begin position="75"/>
        <end position="258"/>
    </location>
</feature>
<name>A0A0R1YGH8_9LACO</name>
<comment type="caution">
    <text evidence="9">The sequence shown here is derived from an EMBL/GenBank/DDBJ whole genome shotgun (WGS) entry which is preliminary data.</text>
</comment>
<feature type="transmembrane region" description="Helical" evidence="7">
    <location>
        <begin position="112"/>
        <end position="135"/>
    </location>
</feature>
<dbReference type="CDD" id="cd06261">
    <property type="entry name" value="TM_PBP2"/>
    <property type="match status" value="1"/>
</dbReference>
<organism evidence="9 10">
    <name type="scientific">Lentilactobacillus parafarraginis DSM 18390 = JCM 14109</name>
    <dbReference type="NCBI Taxonomy" id="1423786"/>
    <lineage>
        <taxon>Bacteria</taxon>
        <taxon>Bacillati</taxon>
        <taxon>Bacillota</taxon>
        <taxon>Bacilli</taxon>
        <taxon>Lactobacillales</taxon>
        <taxon>Lactobacillaceae</taxon>
        <taxon>Lentilactobacillus</taxon>
    </lineage>
</organism>
<feature type="transmembrane region" description="Helical" evidence="7">
    <location>
        <begin position="52"/>
        <end position="71"/>
    </location>
</feature>
<evidence type="ECO:0000256" key="4">
    <source>
        <dbReference type="ARBA" id="ARBA00022692"/>
    </source>
</evidence>
<evidence type="ECO:0000259" key="8">
    <source>
        <dbReference type="PROSITE" id="PS50928"/>
    </source>
</evidence>
<feature type="transmembrane region" description="Helical" evidence="7">
    <location>
        <begin position="21"/>
        <end position="46"/>
    </location>
</feature>
<evidence type="ECO:0000256" key="1">
    <source>
        <dbReference type="ARBA" id="ARBA00004651"/>
    </source>
</evidence>
<feature type="transmembrane region" description="Helical" evidence="7">
    <location>
        <begin position="78"/>
        <end position="100"/>
    </location>
</feature>
<keyword evidence="4 7" id="KW-0812">Transmembrane</keyword>
<keyword evidence="6 7" id="KW-0472">Membrane</keyword>
<sequence>MEIRQSKQPNFFLKKRVRLSIMIGLLGVLYVGAAVILNFNSAAFLYLDRGMIWLFQNFIPTSQSITYWYSITQALLRTFVVAVAATSVAGVLALVLAILGAKSTGPSRTLSWVIRGFASIMRNIPIVGWAMLLLFSFKQNDFTGFLALLFLSVGFLTRAFMETIEDVDVEKIQALQVTGASYLQVISQAVLPEITTPLISWLLYMIENNIRDATLVGLLTGTGIGFVFDLYFKSLRYGPAGLVVLAIIILVIAVELVSNYVERRIAA</sequence>
<keyword evidence="5 7" id="KW-1133">Transmembrane helix</keyword>
<gene>
    <name evidence="9" type="ORF">FD47_GL002497</name>
</gene>
<protein>
    <submittedName>
        <fullName evidence="9">Phosphonate ABC transporter, permease protein PhnE</fullName>
    </submittedName>
</protein>
<dbReference type="PATRIC" id="fig|1423786.4.peg.2617"/>
<evidence type="ECO:0000256" key="7">
    <source>
        <dbReference type="RuleBase" id="RU363032"/>
    </source>
</evidence>
<dbReference type="Pfam" id="PF00528">
    <property type="entry name" value="BPD_transp_1"/>
    <property type="match status" value="1"/>
</dbReference>
<dbReference type="InterPro" id="IPR035906">
    <property type="entry name" value="MetI-like_sf"/>
</dbReference>
<keyword evidence="3" id="KW-1003">Cell membrane</keyword>
<dbReference type="PROSITE" id="PS50928">
    <property type="entry name" value="ABC_TM1"/>
    <property type="match status" value="1"/>
</dbReference>
<dbReference type="GO" id="GO:0005886">
    <property type="term" value="C:plasma membrane"/>
    <property type="evidence" value="ECO:0007669"/>
    <property type="project" value="UniProtKB-SubCell"/>
</dbReference>
<dbReference type="Gene3D" id="1.10.3720.10">
    <property type="entry name" value="MetI-like"/>
    <property type="match status" value="1"/>
</dbReference>
<dbReference type="PANTHER" id="PTHR30043">
    <property type="entry name" value="PHOSPHONATES TRANSPORT SYSTEM PERMEASE PROTEIN"/>
    <property type="match status" value="1"/>
</dbReference>
<evidence type="ECO:0000313" key="9">
    <source>
        <dbReference type="EMBL" id="KRM41338.1"/>
    </source>
</evidence>
<evidence type="ECO:0000256" key="2">
    <source>
        <dbReference type="ARBA" id="ARBA00022448"/>
    </source>
</evidence>
<evidence type="ECO:0000313" key="10">
    <source>
        <dbReference type="Proteomes" id="UP000051010"/>
    </source>
</evidence>
<dbReference type="Proteomes" id="UP000051010">
    <property type="component" value="Unassembled WGS sequence"/>
</dbReference>
<evidence type="ECO:0000256" key="5">
    <source>
        <dbReference type="ARBA" id="ARBA00022989"/>
    </source>
</evidence>
<evidence type="ECO:0000256" key="3">
    <source>
        <dbReference type="ARBA" id="ARBA00022475"/>
    </source>
</evidence>
<dbReference type="SUPFAM" id="SSF161098">
    <property type="entry name" value="MetI-like"/>
    <property type="match status" value="1"/>
</dbReference>
<dbReference type="GO" id="GO:0055085">
    <property type="term" value="P:transmembrane transport"/>
    <property type="evidence" value="ECO:0007669"/>
    <property type="project" value="InterPro"/>
</dbReference>
<proteinExistence type="inferred from homology"/>
<comment type="subcellular location">
    <subcellularLocation>
        <location evidence="1 7">Cell membrane</location>
        <topology evidence="1 7">Multi-pass membrane protein</topology>
    </subcellularLocation>
</comment>
<feature type="transmembrane region" description="Helical" evidence="7">
    <location>
        <begin position="213"/>
        <end position="232"/>
    </location>
</feature>
<feature type="transmembrane region" description="Helical" evidence="7">
    <location>
        <begin position="181"/>
        <end position="206"/>
    </location>
</feature>
<keyword evidence="2 7" id="KW-0813">Transport</keyword>
<evidence type="ECO:0000256" key="6">
    <source>
        <dbReference type="ARBA" id="ARBA00023136"/>
    </source>
</evidence>
<dbReference type="PANTHER" id="PTHR30043:SF1">
    <property type="entry name" value="ABC TRANSPORT SYSTEM PERMEASE PROTEIN P69"/>
    <property type="match status" value="1"/>
</dbReference>
<feature type="transmembrane region" description="Helical" evidence="7">
    <location>
        <begin position="142"/>
        <end position="161"/>
    </location>
</feature>
<dbReference type="EMBL" id="AZFZ01000063">
    <property type="protein sequence ID" value="KRM41338.1"/>
    <property type="molecule type" value="Genomic_DNA"/>
</dbReference>
<dbReference type="AlphaFoldDB" id="A0A0R1YGH8"/>
<dbReference type="RefSeq" id="WP_054736081.1">
    <property type="nucleotide sequence ID" value="NZ_AZFZ01000063.1"/>
</dbReference>
<accession>A0A0R1YGH8</accession>